<evidence type="ECO:0000313" key="6">
    <source>
        <dbReference type="EMBL" id="TDS77246.1"/>
    </source>
</evidence>
<organism evidence="6 7">
    <name type="scientific">Amnibacterium kyonggiense</name>
    <dbReference type="NCBI Taxonomy" id="595671"/>
    <lineage>
        <taxon>Bacteria</taxon>
        <taxon>Bacillati</taxon>
        <taxon>Actinomycetota</taxon>
        <taxon>Actinomycetes</taxon>
        <taxon>Micrococcales</taxon>
        <taxon>Microbacteriaceae</taxon>
        <taxon>Amnibacterium</taxon>
    </lineage>
</organism>
<evidence type="ECO:0000256" key="4">
    <source>
        <dbReference type="ARBA" id="ARBA00022833"/>
    </source>
</evidence>
<keyword evidence="4" id="KW-0862">Zinc</keyword>
<comment type="cofactor">
    <cofactor evidence="1">
        <name>Zn(2+)</name>
        <dbReference type="ChEBI" id="CHEBI:29105"/>
    </cofactor>
</comment>
<dbReference type="InterPro" id="IPR011650">
    <property type="entry name" value="Peptidase_M20_dimer"/>
</dbReference>
<reference evidence="6 7" key="1">
    <citation type="submission" date="2019-03" db="EMBL/GenBank/DDBJ databases">
        <title>Genomic Encyclopedia of Archaeal and Bacterial Type Strains, Phase II (KMG-II): from individual species to whole genera.</title>
        <authorList>
            <person name="Goeker M."/>
        </authorList>
    </citation>
    <scope>NUCLEOTIDE SEQUENCE [LARGE SCALE GENOMIC DNA]</scope>
    <source>
        <strain evidence="6 7">DSM 24782</strain>
    </source>
</reference>
<evidence type="ECO:0000313" key="7">
    <source>
        <dbReference type="Proteomes" id="UP000295344"/>
    </source>
</evidence>
<sequence>MHRLDETVAQHANEVFALLAELVRADSTVGHEQAAEEVLAAALEQLGFTVERLPIPEGIGADPLAGVPQQSYAGRYDLVARRPGSDPSAPSLLLNGHIDVVPVEDADGWTSPPFAPEVRDGWLFGRGAGDMKCGFAMCLLAIRALDEVQPGWQRGDLTLIAVIEEECTGNGALASIRAGVTADAAVLLEPTDLELLLAGIAIAWIEVVIEGRAGHAEASGRSGNPILAAEPVLAGLRWLETRMNADHRVDPDPAFADIESPYLVNVGRFTSGSWASSVPQVARIDVRVGHPAAWSAEQTLEQVRTAIAAASHDDSWLGEHPPTLRLNGYRAERYAQDPDDPFVRRFAAAHEAAHGSTTPSVSIGATTDARYYVNQAGIPALAYGPRVQNMHGVDEAVELASVVDGARTLARFLADYLGEERA</sequence>
<dbReference type="InterPro" id="IPR050072">
    <property type="entry name" value="Peptidase_M20A"/>
</dbReference>
<keyword evidence="3" id="KW-0378">Hydrolase</keyword>
<dbReference type="AlphaFoldDB" id="A0A4R7FLJ2"/>
<dbReference type="GO" id="GO:0046872">
    <property type="term" value="F:metal ion binding"/>
    <property type="evidence" value="ECO:0007669"/>
    <property type="project" value="UniProtKB-KW"/>
</dbReference>
<keyword evidence="2" id="KW-0479">Metal-binding</keyword>
<dbReference type="InterPro" id="IPR002933">
    <property type="entry name" value="Peptidase_M20"/>
</dbReference>
<dbReference type="SUPFAM" id="SSF53187">
    <property type="entry name" value="Zn-dependent exopeptidases"/>
    <property type="match status" value="1"/>
</dbReference>
<accession>A0A4R7FLJ2</accession>
<dbReference type="Gene3D" id="3.40.630.10">
    <property type="entry name" value="Zn peptidases"/>
    <property type="match status" value="1"/>
</dbReference>
<dbReference type="InterPro" id="IPR036264">
    <property type="entry name" value="Bact_exopeptidase_dim_dom"/>
</dbReference>
<dbReference type="EMBL" id="SOAM01000002">
    <property type="protein sequence ID" value="TDS77246.1"/>
    <property type="molecule type" value="Genomic_DNA"/>
</dbReference>
<dbReference type="PANTHER" id="PTHR43808">
    <property type="entry name" value="ACETYLORNITHINE DEACETYLASE"/>
    <property type="match status" value="1"/>
</dbReference>
<dbReference type="RefSeq" id="WP_162850813.1">
    <property type="nucleotide sequence ID" value="NZ_BAAARP010000002.1"/>
</dbReference>
<comment type="caution">
    <text evidence="6">The sequence shown here is derived from an EMBL/GenBank/DDBJ whole genome shotgun (WGS) entry which is preliminary data.</text>
</comment>
<keyword evidence="7" id="KW-1185">Reference proteome</keyword>
<evidence type="ECO:0000256" key="2">
    <source>
        <dbReference type="ARBA" id="ARBA00022723"/>
    </source>
</evidence>
<dbReference type="Gene3D" id="3.30.70.360">
    <property type="match status" value="1"/>
</dbReference>
<gene>
    <name evidence="6" type="ORF">CLV52_2187</name>
</gene>
<protein>
    <submittedName>
        <fullName evidence="6">Acetylornithine deacetylase</fullName>
    </submittedName>
</protein>
<evidence type="ECO:0000259" key="5">
    <source>
        <dbReference type="Pfam" id="PF07687"/>
    </source>
</evidence>
<name>A0A4R7FLJ2_9MICO</name>
<evidence type="ECO:0000256" key="3">
    <source>
        <dbReference type="ARBA" id="ARBA00022801"/>
    </source>
</evidence>
<proteinExistence type="predicted"/>
<dbReference type="Pfam" id="PF07687">
    <property type="entry name" value="M20_dimer"/>
    <property type="match status" value="1"/>
</dbReference>
<dbReference type="SUPFAM" id="SSF55031">
    <property type="entry name" value="Bacterial exopeptidase dimerisation domain"/>
    <property type="match status" value="1"/>
</dbReference>
<dbReference type="Proteomes" id="UP000295344">
    <property type="component" value="Unassembled WGS sequence"/>
</dbReference>
<dbReference type="InterPro" id="IPR001261">
    <property type="entry name" value="ArgE/DapE_CS"/>
</dbReference>
<feature type="domain" description="Peptidase M20 dimerisation" evidence="5">
    <location>
        <begin position="202"/>
        <end position="312"/>
    </location>
</feature>
<dbReference type="GO" id="GO:0016787">
    <property type="term" value="F:hydrolase activity"/>
    <property type="evidence" value="ECO:0007669"/>
    <property type="project" value="UniProtKB-KW"/>
</dbReference>
<dbReference type="Pfam" id="PF01546">
    <property type="entry name" value="Peptidase_M20"/>
    <property type="match status" value="1"/>
</dbReference>
<dbReference type="PROSITE" id="PS00758">
    <property type="entry name" value="ARGE_DAPE_CPG2_1"/>
    <property type="match status" value="1"/>
</dbReference>
<evidence type="ECO:0000256" key="1">
    <source>
        <dbReference type="ARBA" id="ARBA00001947"/>
    </source>
</evidence>
<dbReference type="PANTHER" id="PTHR43808:SF25">
    <property type="entry name" value="PEPTIDASE M20 DIMERISATION DOMAIN-CONTAINING PROTEIN"/>
    <property type="match status" value="1"/>
</dbReference>